<reference evidence="1" key="2">
    <citation type="submission" date="2022-01" db="EMBL/GenBank/DDBJ databases">
        <authorList>
            <person name="Yamashiro T."/>
            <person name="Shiraishi A."/>
            <person name="Satake H."/>
            <person name="Nakayama K."/>
        </authorList>
    </citation>
    <scope>NUCLEOTIDE SEQUENCE</scope>
</reference>
<protein>
    <recommendedName>
        <fullName evidence="3">Reverse transcriptase domain-containing protein</fullName>
    </recommendedName>
</protein>
<comment type="caution">
    <text evidence="1">The sequence shown here is derived from an EMBL/GenBank/DDBJ whole genome shotgun (WGS) entry which is preliminary data.</text>
</comment>
<proteinExistence type="predicted"/>
<gene>
    <name evidence="1" type="ORF">Tco_0627593</name>
</gene>
<evidence type="ECO:0000313" key="1">
    <source>
        <dbReference type="EMBL" id="GJS54231.1"/>
    </source>
</evidence>
<organism evidence="1 2">
    <name type="scientific">Tanacetum coccineum</name>
    <dbReference type="NCBI Taxonomy" id="301880"/>
    <lineage>
        <taxon>Eukaryota</taxon>
        <taxon>Viridiplantae</taxon>
        <taxon>Streptophyta</taxon>
        <taxon>Embryophyta</taxon>
        <taxon>Tracheophyta</taxon>
        <taxon>Spermatophyta</taxon>
        <taxon>Magnoliopsida</taxon>
        <taxon>eudicotyledons</taxon>
        <taxon>Gunneridae</taxon>
        <taxon>Pentapetalae</taxon>
        <taxon>asterids</taxon>
        <taxon>campanulids</taxon>
        <taxon>Asterales</taxon>
        <taxon>Asteraceae</taxon>
        <taxon>Asteroideae</taxon>
        <taxon>Anthemideae</taxon>
        <taxon>Anthemidinae</taxon>
        <taxon>Tanacetum</taxon>
    </lineage>
</organism>
<dbReference type="EMBL" id="BQNB010008782">
    <property type="protein sequence ID" value="GJS54231.1"/>
    <property type="molecule type" value="Genomic_DNA"/>
</dbReference>
<reference evidence="1" key="1">
    <citation type="journal article" date="2022" name="Int. J. Mol. Sci.">
        <title>Draft Genome of Tanacetum Coccineum: Genomic Comparison of Closely Related Tanacetum-Family Plants.</title>
        <authorList>
            <person name="Yamashiro T."/>
            <person name="Shiraishi A."/>
            <person name="Nakayama K."/>
            <person name="Satake H."/>
        </authorList>
    </citation>
    <scope>NUCLEOTIDE SEQUENCE</scope>
</reference>
<keyword evidence="2" id="KW-1185">Reference proteome</keyword>
<name>A0ABQ4WMX5_9ASTR</name>
<dbReference type="Proteomes" id="UP001151760">
    <property type="component" value="Unassembled WGS sequence"/>
</dbReference>
<evidence type="ECO:0008006" key="3">
    <source>
        <dbReference type="Google" id="ProtNLM"/>
    </source>
</evidence>
<sequence>MLLSETMCLYLGIIELERRSLVQSDGVDRASRHVMVYLREEMRDGHRMSQRGEGWSGVVFVGGGISRLHDHKLWGGDVGRASGTHIVRGAIDIEVGAALVVGRHNTRVCRETVGDMVEIQDIICGWQYAGGECMRTYVIIETDDMGTRYIRYMLLDGVIVVGGVEVWVVYWKVGVDVWRDKTETVLIVVVELRIWEEWRSFVLNGLRDECGGYLCARVVVCYHTLCTSSDYHDRSSVDTRGTQVSPNIDITLVDVDGGVAEVFHIERHELVEGSEVTVHTHRSKILMFVALQMSHRVGSSEHLISGSAVGSQSSVVVILWTDDIESDNLSTRDSKSGRVTHEHMAQEIYLYDLRGHTYLICTREDRITIAHSRLIAHRRDSSPFLTVITALQDCASDSESDHVEYRDSVVQPPAYQAPAYQAPAPQIQGVSKADFHSYVKANDDVMRNMQNQLNNLATSNQRLESMLGEITLRVGREAITFNLDQNSRYTANYNHMTANRIDVIDMACEEYSQEVLSFSNVISSGNPTPYYDPIVSTISPTLTSFGDSDFPPIFRRSRPLSCFKDDPTSPEVDPTYYDLEGDILLLEAILNSDPSPPPPNQENYFLETRKDLKICEANSSVNEPPEVELKDLPPHLEYAFLEVHDNYPFINFKDLKKEEKGSSNRGS</sequence>
<accession>A0ABQ4WMX5</accession>
<evidence type="ECO:0000313" key="2">
    <source>
        <dbReference type="Proteomes" id="UP001151760"/>
    </source>
</evidence>